<dbReference type="EMBL" id="AF319782">
    <property type="protein sequence ID" value="AAK38261.1"/>
    <property type="molecule type" value="Genomic_DNA"/>
</dbReference>
<feature type="transmembrane region" description="Helical" evidence="2">
    <location>
        <begin position="271"/>
        <end position="292"/>
    </location>
</feature>
<feature type="transmembrane region" description="Helical" evidence="2">
    <location>
        <begin position="298"/>
        <end position="317"/>
    </location>
</feature>
<feature type="transmembrane region" description="Helical" evidence="2">
    <location>
        <begin position="213"/>
        <end position="235"/>
    </location>
</feature>
<evidence type="ECO:0000256" key="1">
    <source>
        <dbReference type="ARBA" id="ARBA00008716"/>
    </source>
</evidence>
<evidence type="ECO:0000313" key="4">
    <source>
        <dbReference type="Proteomes" id="UP000202809"/>
    </source>
</evidence>
<feature type="transmembrane region" description="Helical" evidence="2">
    <location>
        <begin position="12"/>
        <end position="32"/>
    </location>
</feature>
<comment type="similarity">
    <text evidence="1">Belongs to the herpesviridae BMRF2 family.</text>
</comment>
<dbReference type="GeneID" id="955912"/>
<feature type="transmembrane region" description="Helical" evidence="2">
    <location>
        <begin position="47"/>
        <end position="65"/>
    </location>
</feature>
<organism evidence="3 4">
    <name type="scientific">callitrichine gammaherpesvirus 3</name>
    <name type="common">Marmoset lymphocryptovirus</name>
    <dbReference type="NCBI Taxonomy" id="106331"/>
    <lineage>
        <taxon>Viruses</taxon>
        <taxon>Duplodnaviria</taxon>
        <taxon>Heunggongvirae</taxon>
        <taxon>Peploviricota</taxon>
        <taxon>Herviviricetes</taxon>
        <taxon>Herpesvirales</taxon>
        <taxon>Orthoherpesviridae</taxon>
        <taxon>Gammaherpesvirinae</taxon>
        <taxon>Lymphocryptovirus</taxon>
        <taxon>Lymphocryptovirus callitrichinegamma3</taxon>
    </lineage>
</organism>
<feature type="transmembrane region" description="Helical" evidence="2">
    <location>
        <begin position="133"/>
        <end position="152"/>
    </location>
</feature>
<feature type="transmembrane region" description="Helical" evidence="2">
    <location>
        <begin position="241"/>
        <end position="264"/>
    </location>
</feature>
<protein>
    <submittedName>
        <fullName evidence="3">ORF52</fullName>
    </submittedName>
</protein>
<keyword evidence="2" id="KW-0472">Membrane</keyword>
<evidence type="ECO:0000256" key="2">
    <source>
        <dbReference type="SAM" id="Phobius"/>
    </source>
</evidence>
<evidence type="ECO:0000313" key="3">
    <source>
        <dbReference type="EMBL" id="AAK38261.1"/>
    </source>
</evidence>
<keyword evidence="4" id="KW-1185">Reference proteome</keyword>
<dbReference type="Pfam" id="PF04633">
    <property type="entry name" value="Herpes_BMRF2"/>
    <property type="match status" value="1"/>
</dbReference>
<feature type="transmembrane region" description="Helical" evidence="2">
    <location>
        <begin position="329"/>
        <end position="351"/>
    </location>
</feature>
<feature type="transmembrane region" description="Helical" evidence="2">
    <location>
        <begin position="100"/>
        <end position="121"/>
    </location>
</feature>
<proteinExistence type="inferred from homology"/>
<feature type="transmembrane region" description="Helical" evidence="2">
    <location>
        <begin position="77"/>
        <end position="94"/>
    </location>
</feature>
<keyword evidence="2" id="KW-1133">Transmembrane helix</keyword>
<dbReference type="Proteomes" id="UP000202809">
    <property type="component" value="Segment"/>
</dbReference>
<sequence>MISIRQHITLGVCNFALGVSASVPFVWCYVFANLRSLEMFSPWQTHIYRLGFTAATLFTLLWTLVPRRLASRMAMPVTVINLITGFAFFVMCVYTKDTTPAIPCLFMINLPLLGFWPRLACEAAYICPSVYQRYFELGALVGSVTYAFIIAIRALEVSSIFMAPYFVYIAIGYESLSKIKHSPIYEKGLERSRSIFCRYGEHAEISLKKMLSLCMWNVLVIVTITSICILFMVTLHLHTRIFFGIVRFIPLFMYGMVISGGIYLGRRWYVCVVMMMSFLCLSLVIFFCSGILGRSLTVVIFSMMTLSYFNAITVEVAEIRCKLHKFINAPLIHIRIMCLCSATLCFSEYVLTTFIKV</sequence>
<dbReference type="InterPro" id="IPR006727">
    <property type="entry name" value="Herpes_BMRF2"/>
</dbReference>
<keyword evidence="2" id="KW-0812">Transmembrane</keyword>
<feature type="transmembrane region" description="Helical" evidence="2">
    <location>
        <begin position="158"/>
        <end position="176"/>
    </location>
</feature>
<name>Q993F7_9GAMA</name>
<accession>Q993F7</accession>
<dbReference type="KEGG" id="vg:955912"/>
<dbReference type="RefSeq" id="NP_733906.1">
    <property type="nucleotide sequence ID" value="NC_004367.1"/>
</dbReference>
<reference evidence="3 4" key="2">
    <citation type="journal article" date="2002" name="J. Virol.">
        <title>Complete genomic sequence of an Epstein-Barr virus-related herpesvirus naturally infecting a new world primate: a defining point in the evolution of oncogenic lymphocryptoviruses.</title>
        <authorList>
            <person name="Rivailler P."/>
            <person name="Cho Y.G."/>
            <person name="Wang F."/>
        </authorList>
    </citation>
    <scope>NUCLEOTIDE SEQUENCE [LARGE SCALE GENOMIC DNA]</scope>
    <source>
        <strain evidence="3 4">CJ0149</strain>
    </source>
</reference>
<dbReference type="OrthoDB" id="13657at10239"/>
<reference evidence="3 4" key="1">
    <citation type="journal article" date="2001" name="Proc. Natl. Acad. Sci. U.S.A.">
        <title>An Epstein-Barr-related herpesvirus from marmoset lymphomas.</title>
        <authorList>
            <person name="Cho Y."/>
            <person name="Ramer J."/>
            <person name="Rivailler P."/>
            <person name="Quink C."/>
            <person name="Garber R.L."/>
            <person name="Beier D.R."/>
            <person name="Wang F."/>
        </authorList>
    </citation>
    <scope>NUCLEOTIDE SEQUENCE [LARGE SCALE GENOMIC DNA]</scope>
    <source>
        <strain evidence="3 4">CJ0149</strain>
    </source>
</reference>